<dbReference type="NCBIfam" id="TIGR01085">
    <property type="entry name" value="murE"/>
    <property type="match status" value="1"/>
</dbReference>
<keyword evidence="7" id="KW-0547">Nucleotide-binding</keyword>
<evidence type="ECO:0000313" key="12">
    <source>
        <dbReference type="EMBL" id="MDQ0288143.1"/>
    </source>
</evidence>
<proteinExistence type="inferred from homology"/>
<dbReference type="EMBL" id="JAUSVL010000001">
    <property type="protein sequence ID" value="MDQ0288143.1"/>
    <property type="molecule type" value="Genomic_DNA"/>
</dbReference>
<feature type="short sequence motif" description="Meso-diaminopimelate recognition motif" evidence="7">
    <location>
        <begin position="416"/>
        <end position="419"/>
    </location>
</feature>
<dbReference type="InterPro" id="IPR004101">
    <property type="entry name" value="Mur_ligase_C"/>
</dbReference>
<keyword evidence="4 7" id="KW-0573">Peptidoglycan synthesis</keyword>
<feature type="domain" description="Mur ligase C-terminal" evidence="10">
    <location>
        <begin position="343"/>
        <end position="469"/>
    </location>
</feature>
<evidence type="ECO:0000256" key="8">
    <source>
        <dbReference type="RuleBase" id="RU004135"/>
    </source>
</evidence>
<dbReference type="GO" id="GO:0008360">
    <property type="term" value="P:regulation of cell shape"/>
    <property type="evidence" value="ECO:0007669"/>
    <property type="project" value="UniProtKB-KW"/>
</dbReference>
<comment type="similarity">
    <text evidence="1 7">Belongs to the MurCDEF family. MurE subfamily.</text>
</comment>
<comment type="cofactor">
    <cofactor evidence="7">
        <name>Mg(2+)</name>
        <dbReference type="ChEBI" id="CHEBI:18420"/>
    </cofactor>
</comment>
<dbReference type="InterPro" id="IPR036565">
    <property type="entry name" value="Mur-like_cat_sf"/>
</dbReference>
<dbReference type="RefSeq" id="WP_307259367.1">
    <property type="nucleotide sequence ID" value="NZ_JAUSVL010000001.1"/>
</dbReference>
<dbReference type="SUPFAM" id="SSF63418">
    <property type="entry name" value="MurE/MurF N-terminal domain"/>
    <property type="match status" value="1"/>
</dbReference>
<name>A0AAE3VD62_9BACT</name>
<dbReference type="InterPro" id="IPR005761">
    <property type="entry name" value="UDP-N-AcMur-Glu-dNH2Pim_ligase"/>
</dbReference>
<gene>
    <name evidence="7" type="primary">murE</name>
    <name evidence="12" type="ORF">J3R75_000250</name>
</gene>
<evidence type="ECO:0000256" key="6">
    <source>
        <dbReference type="ARBA" id="ARBA00023316"/>
    </source>
</evidence>
<dbReference type="GO" id="GO:0071555">
    <property type="term" value="P:cell wall organization"/>
    <property type="evidence" value="ECO:0007669"/>
    <property type="project" value="UniProtKB-KW"/>
</dbReference>
<reference evidence="12" key="1">
    <citation type="submission" date="2023-07" db="EMBL/GenBank/DDBJ databases">
        <title>Genomic Encyclopedia of Type Strains, Phase IV (KMG-IV): sequencing the most valuable type-strain genomes for metagenomic binning, comparative biology and taxonomic classification.</title>
        <authorList>
            <person name="Goeker M."/>
        </authorList>
    </citation>
    <scope>NUCLEOTIDE SEQUENCE</scope>
    <source>
        <strain evidence="12">DSM 24202</strain>
    </source>
</reference>
<dbReference type="EC" id="6.3.2.13" evidence="7"/>
<comment type="pathway">
    <text evidence="7 8">Cell wall biogenesis; peptidoglycan biosynthesis.</text>
</comment>
<evidence type="ECO:0000313" key="13">
    <source>
        <dbReference type="Proteomes" id="UP001238163"/>
    </source>
</evidence>
<keyword evidence="7" id="KW-0067">ATP-binding</keyword>
<evidence type="ECO:0000256" key="1">
    <source>
        <dbReference type="ARBA" id="ARBA00005898"/>
    </source>
</evidence>
<evidence type="ECO:0000256" key="2">
    <source>
        <dbReference type="ARBA" id="ARBA00022618"/>
    </source>
</evidence>
<dbReference type="Proteomes" id="UP001238163">
    <property type="component" value="Unassembled WGS sequence"/>
</dbReference>
<dbReference type="NCBIfam" id="NF001126">
    <property type="entry name" value="PRK00139.1-4"/>
    <property type="match status" value="1"/>
</dbReference>
<dbReference type="HAMAP" id="MF_00208">
    <property type="entry name" value="MurE"/>
    <property type="match status" value="1"/>
</dbReference>
<dbReference type="PANTHER" id="PTHR23135">
    <property type="entry name" value="MUR LIGASE FAMILY MEMBER"/>
    <property type="match status" value="1"/>
</dbReference>
<feature type="domain" description="Mur ligase N-terminal catalytic" evidence="9">
    <location>
        <begin position="28"/>
        <end position="87"/>
    </location>
</feature>
<dbReference type="Gene3D" id="3.40.1190.10">
    <property type="entry name" value="Mur-like, catalytic domain"/>
    <property type="match status" value="1"/>
</dbReference>
<feature type="binding site" evidence="7">
    <location>
        <position position="467"/>
    </location>
    <ligand>
        <name>meso-2,6-diaminopimelate</name>
        <dbReference type="ChEBI" id="CHEBI:57791"/>
    </ligand>
</feature>
<dbReference type="GO" id="GO:0005524">
    <property type="term" value="F:ATP binding"/>
    <property type="evidence" value="ECO:0007669"/>
    <property type="project" value="UniProtKB-UniRule"/>
</dbReference>
<feature type="domain" description="Mur ligase central" evidence="11">
    <location>
        <begin position="113"/>
        <end position="320"/>
    </location>
</feature>
<comment type="caution">
    <text evidence="7">Lacks conserved residue(s) required for the propagation of feature annotation.</text>
</comment>
<keyword evidence="2 7" id="KW-0132">Cell division</keyword>
<accession>A0AAE3VD62</accession>
<dbReference type="GO" id="GO:0005737">
    <property type="term" value="C:cytoplasm"/>
    <property type="evidence" value="ECO:0007669"/>
    <property type="project" value="UniProtKB-SubCell"/>
</dbReference>
<evidence type="ECO:0000256" key="7">
    <source>
        <dbReference type="HAMAP-Rule" id="MF_00208"/>
    </source>
</evidence>
<keyword evidence="13" id="KW-1185">Reference proteome</keyword>
<feature type="binding site" evidence="7">
    <location>
        <begin position="416"/>
        <end position="419"/>
    </location>
    <ligand>
        <name>meso-2,6-diaminopimelate</name>
        <dbReference type="ChEBI" id="CHEBI:57791"/>
    </ligand>
</feature>
<evidence type="ECO:0000259" key="9">
    <source>
        <dbReference type="Pfam" id="PF01225"/>
    </source>
</evidence>
<feature type="modified residue" description="N6-carboxylysine" evidence="7">
    <location>
        <position position="225"/>
    </location>
</feature>
<feature type="binding site" evidence="7">
    <location>
        <position position="471"/>
    </location>
    <ligand>
        <name>meso-2,6-diaminopimelate</name>
        <dbReference type="ChEBI" id="CHEBI:57791"/>
    </ligand>
</feature>
<evidence type="ECO:0000256" key="3">
    <source>
        <dbReference type="ARBA" id="ARBA00022960"/>
    </source>
</evidence>
<dbReference type="PANTHER" id="PTHR23135:SF4">
    <property type="entry name" value="UDP-N-ACETYLMURAMOYL-L-ALANYL-D-GLUTAMATE--2,6-DIAMINOPIMELATE LIGASE MURE HOMOLOG, CHLOROPLASTIC"/>
    <property type="match status" value="1"/>
</dbReference>
<dbReference type="Pfam" id="PF02875">
    <property type="entry name" value="Mur_ligase_C"/>
    <property type="match status" value="1"/>
</dbReference>
<dbReference type="Pfam" id="PF01225">
    <property type="entry name" value="Mur_ligase"/>
    <property type="match status" value="1"/>
</dbReference>
<evidence type="ECO:0000259" key="11">
    <source>
        <dbReference type="Pfam" id="PF08245"/>
    </source>
</evidence>
<dbReference type="Gene3D" id="3.40.1390.10">
    <property type="entry name" value="MurE/MurF, N-terminal domain"/>
    <property type="match status" value="1"/>
</dbReference>
<dbReference type="AlphaFoldDB" id="A0AAE3VD62"/>
<protein>
    <recommendedName>
        <fullName evidence="7">UDP-N-acetylmuramoyl-L-alanyl-D-glutamate--2,6-diaminopimelate ligase</fullName>
        <ecNumber evidence="7">6.3.2.13</ecNumber>
    </recommendedName>
    <alternativeName>
        <fullName evidence="7">Meso-A2pm-adding enzyme</fullName>
    </alternativeName>
    <alternativeName>
        <fullName evidence="7">Meso-diaminopimelate-adding enzyme</fullName>
    </alternativeName>
    <alternativeName>
        <fullName evidence="7">UDP-MurNAc-L-Ala-D-Glu:meso-diaminopimelate ligase</fullName>
    </alternativeName>
    <alternativeName>
        <fullName evidence="7">UDP-MurNAc-tripeptide synthetase</fullName>
    </alternativeName>
    <alternativeName>
        <fullName evidence="7">UDP-N-acetylmuramyl-tripeptide synthetase</fullName>
    </alternativeName>
</protein>
<dbReference type="Gene3D" id="3.90.190.20">
    <property type="entry name" value="Mur ligase, C-terminal domain"/>
    <property type="match status" value="1"/>
</dbReference>
<comment type="caution">
    <text evidence="12">The sequence shown here is derived from an EMBL/GenBank/DDBJ whole genome shotgun (WGS) entry which is preliminary data.</text>
</comment>
<dbReference type="GO" id="GO:0008765">
    <property type="term" value="F:UDP-N-acetylmuramoylalanyl-D-glutamate-2,6-diaminopimelate ligase activity"/>
    <property type="evidence" value="ECO:0007669"/>
    <property type="project" value="UniProtKB-UniRule"/>
</dbReference>
<organism evidence="12 13">
    <name type="scientific">Oligosphaera ethanolica</name>
    <dbReference type="NCBI Taxonomy" id="760260"/>
    <lineage>
        <taxon>Bacteria</taxon>
        <taxon>Pseudomonadati</taxon>
        <taxon>Lentisphaerota</taxon>
        <taxon>Oligosphaeria</taxon>
        <taxon>Oligosphaerales</taxon>
        <taxon>Oligosphaeraceae</taxon>
        <taxon>Oligosphaera</taxon>
    </lineage>
</organism>
<evidence type="ECO:0000259" key="10">
    <source>
        <dbReference type="Pfam" id="PF02875"/>
    </source>
</evidence>
<sequence length="499" mass="53929">MTCHPAAYYRDALADMLLSSTGPMDCVISSVSADSRQLQPGALFCAIKGEKADGHDFIPAALTAGATAIMLERPCALPPDIVSFQVKEPYRAMAVLAEAAAGCPGHALRIVGITGTNGKTTSAYLLRDIFRQASYRPAMIGTVVYDLGDGNTRNADRTTPTPFELQDLFTKIKRAGADPVVVEISSHALAQHRLGTAACAATLFTNLTRDHLDYHHDFEQYYQAKKILFTTGRKPDTPIIINTDDPYGRRLATELDDKDALLTYSLHQAAQAKLQVENVVLAPEGSSFCICGSDIAGVWRLRTPLPGLFNVYNAAGAAILAKAMGVPLDVITRALANCHGAPGRMQRVKDITRCAVFIDYAHTDDALANALATLRALRPKRLTVVFGCGGNRDRSKRPQMGKVANDCADRIVVTSDNPRGEPPQDIIDQILAGITNHEKVRAICDRREAIFQALDDAAPGDVVLIAGKGHEDYQEIMGVKHPFSDIAVAQDWAAQNQPQ</sequence>
<feature type="binding site" evidence="7">
    <location>
        <position position="185"/>
    </location>
    <ligand>
        <name>UDP-N-acetyl-alpha-D-muramoyl-L-alanyl-D-glutamate</name>
        <dbReference type="ChEBI" id="CHEBI:83900"/>
    </ligand>
</feature>
<evidence type="ECO:0000256" key="5">
    <source>
        <dbReference type="ARBA" id="ARBA00023306"/>
    </source>
</evidence>
<dbReference type="GO" id="GO:0000287">
    <property type="term" value="F:magnesium ion binding"/>
    <property type="evidence" value="ECO:0007669"/>
    <property type="project" value="UniProtKB-UniRule"/>
</dbReference>
<feature type="binding site" evidence="7">
    <location>
        <position position="392"/>
    </location>
    <ligand>
        <name>meso-2,6-diaminopimelate</name>
        <dbReference type="ChEBI" id="CHEBI:57791"/>
    </ligand>
</feature>
<feature type="binding site" evidence="7">
    <location>
        <begin position="115"/>
        <end position="121"/>
    </location>
    <ligand>
        <name>ATP</name>
        <dbReference type="ChEBI" id="CHEBI:30616"/>
    </ligand>
</feature>
<keyword evidence="5 7" id="KW-0131">Cell cycle</keyword>
<feature type="binding site" evidence="7">
    <location>
        <position position="193"/>
    </location>
    <ligand>
        <name>UDP-N-acetyl-alpha-D-muramoyl-L-alanyl-D-glutamate</name>
        <dbReference type="ChEBI" id="CHEBI:83900"/>
    </ligand>
</feature>
<dbReference type="SUPFAM" id="SSF53244">
    <property type="entry name" value="MurD-like peptide ligases, peptide-binding domain"/>
    <property type="match status" value="1"/>
</dbReference>
<keyword evidence="7" id="KW-0460">Magnesium</keyword>
<comment type="PTM">
    <text evidence="7">Carboxylation is probably crucial for Mg(2+) binding and, consequently, for the gamma-phosphate positioning of ATP.</text>
</comment>
<dbReference type="GO" id="GO:0051301">
    <property type="term" value="P:cell division"/>
    <property type="evidence" value="ECO:0007669"/>
    <property type="project" value="UniProtKB-KW"/>
</dbReference>
<dbReference type="InterPro" id="IPR000713">
    <property type="entry name" value="Mur_ligase_N"/>
</dbReference>
<dbReference type="InterPro" id="IPR036615">
    <property type="entry name" value="Mur_ligase_C_dom_sf"/>
</dbReference>
<dbReference type="SUPFAM" id="SSF53623">
    <property type="entry name" value="MurD-like peptide ligases, catalytic domain"/>
    <property type="match status" value="1"/>
</dbReference>
<comment type="function">
    <text evidence="7">Catalyzes the addition of meso-diaminopimelic acid to the nucleotide precursor UDP-N-acetylmuramoyl-L-alanyl-D-glutamate (UMAG) in the biosynthesis of bacterial cell-wall peptidoglycan.</text>
</comment>
<evidence type="ECO:0000256" key="4">
    <source>
        <dbReference type="ARBA" id="ARBA00022984"/>
    </source>
</evidence>
<keyword evidence="3 7" id="KW-0133">Cell shape</keyword>
<feature type="binding site" evidence="7">
    <location>
        <position position="35"/>
    </location>
    <ligand>
        <name>UDP-N-acetyl-alpha-D-muramoyl-L-alanyl-D-glutamate</name>
        <dbReference type="ChEBI" id="CHEBI:83900"/>
    </ligand>
</feature>
<dbReference type="GO" id="GO:0009252">
    <property type="term" value="P:peptidoglycan biosynthetic process"/>
    <property type="evidence" value="ECO:0007669"/>
    <property type="project" value="UniProtKB-UniRule"/>
</dbReference>
<dbReference type="InterPro" id="IPR035911">
    <property type="entry name" value="MurE/MurF_N"/>
</dbReference>
<dbReference type="Pfam" id="PF08245">
    <property type="entry name" value="Mur_ligase_M"/>
    <property type="match status" value="1"/>
</dbReference>
<keyword evidence="7" id="KW-0963">Cytoplasm</keyword>
<dbReference type="InterPro" id="IPR013221">
    <property type="entry name" value="Mur_ligase_cen"/>
</dbReference>
<comment type="catalytic activity">
    <reaction evidence="7">
        <text>UDP-N-acetyl-alpha-D-muramoyl-L-alanyl-D-glutamate + meso-2,6-diaminopimelate + ATP = UDP-N-acetyl-alpha-D-muramoyl-L-alanyl-gamma-D-glutamyl-meso-2,6-diaminopimelate + ADP + phosphate + H(+)</text>
        <dbReference type="Rhea" id="RHEA:23676"/>
        <dbReference type="ChEBI" id="CHEBI:15378"/>
        <dbReference type="ChEBI" id="CHEBI:30616"/>
        <dbReference type="ChEBI" id="CHEBI:43474"/>
        <dbReference type="ChEBI" id="CHEBI:57791"/>
        <dbReference type="ChEBI" id="CHEBI:83900"/>
        <dbReference type="ChEBI" id="CHEBI:83905"/>
        <dbReference type="ChEBI" id="CHEBI:456216"/>
        <dbReference type="EC" id="6.3.2.13"/>
    </reaction>
</comment>
<comment type="subcellular location">
    <subcellularLocation>
        <location evidence="7 8">Cytoplasm</location>
    </subcellularLocation>
</comment>
<keyword evidence="7 12" id="KW-0436">Ligase</keyword>
<feature type="binding site" evidence="7">
    <location>
        <position position="191"/>
    </location>
    <ligand>
        <name>UDP-N-acetyl-alpha-D-muramoyl-L-alanyl-D-glutamate</name>
        <dbReference type="ChEBI" id="CHEBI:83900"/>
    </ligand>
</feature>
<keyword evidence="6 7" id="KW-0961">Cell wall biogenesis/degradation</keyword>
<feature type="binding site" evidence="7">
    <location>
        <begin position="158"/>
        <end position="159"/>
    </location>
    <ligand>
        <name>UDP-N-acetyl-alpha-D-muramoyl-L-alanyl-D-glutamate</name>
        <dbReference type="ChEBI" id="CHEBI:83900"/>
    </ligand>
</feature>